<feature type="transmembrane region" description="Helical" evidence="9">
    <location>
        <begin position="73"/>
        <end position="92"/>
    </location>
</feature>
<feature type="domain" description="Major facilitator superfamily (MFS) profile" evidence="10">
    <location>
        <begin position="24"/>
        <end position="474"/>
    </location>
</feature>
<evidence type="ECO:0000256" key="9">
    <source>
        <dbReference type="SAM" id="Phobius"/>
    </source>
</evidence>
<feature type="transmembrane region" description="Helical" evidence="9">
    <location>
        <begin position="104"/>
        <end position="124"/>
    </location>
</feature>
<dbReference type="GeneID" id="20809470"/>
<keyword evidence="6 9" id="KW-1133">Transmembrane helix</keyword>
<evidence type="ECO:0000313" key="11">
    <source>
        <dbReference type="EMBL" id="ETV79473.1"/>
    </source>
</evidence>
<evidence type="ECO:0000256" key="6">
    <source>
        <dbReference type="ARBA" id="ARBA00022989"/>
    </source>
</evidence>
<feature type="transmembrane region" description="Helical" evidence="9">
    <location>
        <begin position="357"/>
        <end position="376"/>
    </location>
</feature>
<dbReference type="EMBL" id="KI913128">
    <property type="protein sequence ID" value="ETV79473.1"/>
    <property type="molecule type" value="Genomic_DNA"/>
</dbReference>
<dbReference type="GO" id="GO:0022857">
    <property type="term" value="F:transmembrane transporter activity"/>
    <property type="evidence" value="ECO:0007669"/>
    <property type="project" value="InterPro"/>
</dbReference>
<proteinExistence type="inferred from homology"/>
<evidence type="ECO:0000256" key="3">
    <source>
        <dbReference type="ARBA" id="ARBA00022448"/>
    </source>
</evidence>
<dbReference type="PANTHER" id="PTHR43184:SF12">
    <property type="entry name" value="SUGAR PHOSPHATE EXCHANGER 3"/>
    <property type="match status" value="1"/>
</dbReference>
<feature type="transmembrane region" description="Helical" evidence="9">
    <location>
        <begin position="267"/>
        <end position="288"/>
    </location>
</feature>
<feature type="transmembrane region" description="Helical" evidence="9">
    <location>
        <begin position="130"/>
        <end position="154"/>
    </location>
</feature>
<organism evidence="11">
    <name type="scientific">Aphanomyces astaci</name>
    <name type="common">Crayfish plague agent</name>
    <dbReference type="NCBI Taxonomy" id="112090"/>
    <lineage>
        <taxon>Eukaryota</taxon>
        <taxon>Sar</taxon>
        <taxon>Stramenopiles</taxon>
        <taxon>Oomycota</taxon>
        <taxon>Saprolegniomycetes</taxon>
        <taxon>Saprolegniales</taxon>
        <taxon>Verrucalvaceae</taxon>
        <taxon>Aphanomyces</taxon>
    </lineage>
</organism>
<name>W4GKN7_APHAT</name>
<reference evidence="11" key="1">
    <citation type="submission" date="2013-12" db="EMBL/GenBank/DDBJ databases">
        <title>The Genome Sequence of Aphanomyces astaci APO3.</title>
        <authorList>
            <consortium name="The Broad Institute Genomics Platform"/>
            <person name="Russ C."/>
            <person name="Tyler B."/>
            <person name="van West P."/>
            <person name="Dieguez-Uribeondo J."/>
            <person name="Young S.K."/>
            <person name="Zeng Q."/>
            <person name="Gargeya S."/>
            <person name="Fitzgerald M."/>
            <person name="Abouelleil A."/>
            <person name="Alvarado L."/>
            <person name="Chapman S.B."/>
            <person name="Gainer-Dewar J."/>
            <person name="Goldberg J."/>
            <person name="Griggs A."/>
            <person name="Gujja S."/>
            <person name="Hansen M."/>
            <person name="Howarth C."/>
            <person name="Imamovic A."/>
            <person name="Ireland A."/>
            <person name="Larimer J."/>
            <person name="McCowan C."/>
            <person name="Murphy C."/>
            <person name="Pearson M."/>
            <person name="Poon T.W."/>
            <person name="Priest M."/>
            <person name="Roberts A."/>
            <person name="Saif S."/>
            <person name="Shea T."/>
            <person name="Sykes S."/>
            <person name="Wortman J."/>
            <person name="Nusbaum C."/>
            <person name="Birren B."/>
        </authorList>
    </citation>
    <scope>NUCLEOTIDE SEQUENCE [LARGE SCALE GENOMIC DNA]</scope>
    <source>
        <strain evidence="11">APO3</strain>
    </source>
</reference>
<dbReference type="InterPro" id="IPR000849">
    <property type="entry name" value="Sugar_P_transporter"/>
</dbReference>
<sequence length="543" mass="57940">MAESVAKQAGMEGNLQRHVAPTSSLNLMKLRTFVITFTTYATFHVARKSFSSIKGELSRELWMVSSLTSQSNMYGLMDMVFLGFYAVGLYVSGMLGDRLDLRKFLAGGMVGVALVLVAFGVAGLANIHFFWFYLVLWGINGAVQSVGWPANVAIMSRWFGQGERGLVLGLWSSCSSFGNICGGALVSILYGLADPTLAWKLVMLASGSFMLMQSAIVYAFLVPVPPKPHLHDDTDVQEASSKAAIDEDDMCAPAGISFSRAWMIPGVASYAVAYACVKSVSYSLFFWVPYYLTAARHMDNAKANLFSILYDVGALVGSVVGGYVTDRMGGRRSLYIVSSLCLAGLDMQFLFGATEHMTGILLFLTGILMGGPEMLITTTISADLGTHASLAKNAQALATVTGIIDGTGSIGAALAQYVVGRIANCHSVCEDTALTDLTPRVCPTTCAWDSVFFMLQGCVVVGMLSLSGLVVQETRAAWHLPGNKLQHRPVLQSDDDDEDASLWHESKISGPDTPGSSASCGSPVSSTTADDTSSEAGSLKHRV</sequence>
<feature type="compositionally biased region" description="Low complexity" evidence="8">
    <location>
        <begin position="514"/>
        <end position="537"/>
    </location>
</feature>
<dbReference type="InterPro" id="IPR011701">
    <property type="entry name" value="MFS"/>
</dbReference>
<evidence type="ECO:0000256" key="1">
    <source>
        <dbReference type="ARBA" id="ARBA00004141"/>
    </source>
</evidence>
<feature type="transmembrane region" description="Helical" evidence="9">
    <location>
        <begin position="333"/>
        <end position="351"/>
    </location>
</feature>
<keyword evidence="4" id="KW-0762">Sugar transport</keyword>
<dbReference type="PANTHER" id="PTHR43184">
    <property type="entry name" value="MAJOR FACILITATOR SUPERFAMILY TRANSPORTER 16, ISOFORM B"/>
    <property type="match status" value="1"/>
</dbReference>
<evidence type="ECO:0000259" key="10">
    <source>
        <dbReference type="PROSITE" id="PS50850"/>
    </source>
</evidence>
<protein>
    <recommendedName>
        <fullName evidence="10">Major facilitator superfamily (MFS) profile domain-containing protein</fullName>
    </recommendedName>
</protein>
<gene>
    <name evidence="11" type="ORF">H257_07474</name>
</gene>
<evidence type="ECO:0000256" key="8">
    <source>
        <dbReference type="SAM" id="MobiDB-lite"/>
    </source>
</evidence>
<evidence type="ECO:0000256" key="7">
    <source>
        <dbReference type="ARBA" id="ARBA00023136"/>
    </source>
</evidence>
<dbReference type="InterPro" id="IPR036259">
    <property type="entry name" value="MFS_trans_sf"/>
</dbReference>
<feature type="transmembrane region" description="Helical" evidence="9">
    <location>
        <begin position="166"/>
        <end position="192"/>
    </location>
</feature>
<keyword evidence="3" id="KW-0813">Transport</keyword>
<feature type="transmembrane region" description="Helical" evidence="9">
    <location>
        <begin position="308"/>
        <end position="326"/>
    </location>
</feature>
<feature type="region of interest" description="Disordered" evidence="8">
    <location>
        <begin position="487"/>
        <end position="543"/>
    </location>
</feature>
<dbReference type="InterPro" id="IPR020846">
    <property type="entry name" value="MFS_dom"/>
</dbReference>
<feature type="transmembrane region" description="Helical" evidence="9">
    <location>
        <begin position="198"/>
        <end position="221"/>
    </location>
</feature>
<evidence type="ECO:0000256" key="4">
    <source>
        <dbReference type="ARBA" id="ARBA00022597"/>
    </source>
</evidence>
<keyword evidence="5 9" id="KW-0812">Transmembrane</keyword>
<dbReference type="OrthoDB" id="3639251at2759"/>
<dbReference type="Pfam" id="PF07690">
    <property type="entry name" value="MFS_1"/>
    <property type="match status" value="1"/>
</dbReference>
<dbReference type="AlphaFoldDB" id="W4GKN7"/>
<dbReference type="SUPFAM" id="SSF103473">
    <property type="entry name" value="MFS general substrate transporter"/>
    <property type="match status" value="1"/>
</dbReference>
<dbReference type="VEuPathDB" id="FungiDB:H257_07474"/>
<dbReference type="GO" id="GO:0005789">
    <property type="term" value="C:endoplasmic reticulum membrane"/>
    <property type="evidence" value="ECO:0007669"/>
    <property type="project" value="TreeGrafter"/>
</dbReference>
<evidence type="ECO:0000256" key="2">
    <source>
        <dbReference type="ARBA" id="ARBA00009598"/>
    </source>
</evidence>
<dbReference type="Gene3D" id="1.20.1250.20">
    <property type="entry name" value="MFS general substrate transporter like domains"/>
    <property type="match status" value="2"/>
</dbReference>
<dbReference type="STRING" id="112090.W4GKN7"/>
<accession>W4GKN7</accession>
<dbReference type="PROSITE" id="PS50850">
    <property type="entry name" value="MFS"/>
    <property type="match status" value="1"/>
</dbReference>
<comment type="similarity">
    <text evidence="2">Belongs to the major facilitator superfamily. Organophosphate:Pi antiporter (OPA) (TC 2.A.1.4) family.</text>
</comment>
<evidence type="ECO:0000256" key="5">
    <source>
        <dbReference type="ARBA" id="ARBA00022692"/>
    </source>
</evidence>
<dbReference type="RefSeq" id="XP_009831314.1">
    <property type="nucleotide sequence ID" value="XM_009833012.1"/>
</dbReference>
<comment type="subcellular location">
    <subcellularLocation>
        <location evidence="1">Membrane</location>
        <topology evidence="1">Multi-pass membrane protein</topology>
    </subcellularLocation>
</comment>
<keyword evidence="7 9" id="KW-0472">Membrane</keyword>
<dbReference type="PIRSF" id="PIRSF002808">
    <property type="entry name" value="Hexose_phosphate_transp"/>
    <property type="match status" value="1"/>
</dbReference>